<sequence length="87" mass="9223">MRAPQSFPDLDTDLAAVCDCDVDAIVGWHVWRALQFDALIEAGIAAVQDLVAMLTVGQPLPPLDSVAEMARATKAEATRAHGLSPLP</sequence>
<gene>
    <name evidence="1" type="primary">40</name>
    <name evidence="1" type="ORF">SEA_NYCEIRAE_40</name>
</gene>
<dbReference type="RefSeq" id="YP_009277958.1">
    <property type="nucleotide sequence ID" value="NC_031004.1"/>
</dbReference>
<reference evidence="2" key="1">
    <citation type="submission" date="2016-07" db="EMBL/GenBank/DDBJ databases">
        <authorList>
            <person name="Florea S."/>
            <person name="Webb J.S."/>
            <person name="Jaromczyk J."/>
            <person name="Schardl C.L."/>
        </authorList>
    </citation>
    <scope>NUCLEOTIDE SEQUENCE [LARGE SCALE GENOMIC DNA]</scope>
</reference>
<protein>
    <submittedName>
        <fullName evidence="1">Uncharacterized protein</fullName>
    </submittedName>
</protein>
<organism evidence="1 2">
    <name type="scientific">Gordonia phage Nyceirae</name>
    <dbReference type="NCBI Taxonomy" id="1887651"/>
    <lineage>
        <taxon>Viruses</taxon>
        <taxon>Duplodnaviria</taxon>
        <taxon>Heunggongvirae</taxon>
        <taxon>Uroviricota</taxon>
        <taxon>Caudoviricetes</taxon>
        <taxon>Nyceiraevirus</taxon>
        <taxon>Nyceiraevirus nyceirae</taxon>
    </lineage>
</organism>
<dbReference type="KEGG" id="vg:29078405"/>
<name>A0A1C9EHX0_9CAUD</name>
<dbReference type="Proteomes" id="UP000201968">
    <property type="component" value="Segment"/>
</dbReference>
<evidence type="ECO:0000313" key="2">
    <source>
        <dbReference type="Proteomes" id="UP000201968"/>
    </source>
</evidence>
<evidence type="ECO:0000313" key="1">
    <source>
        <dbReference type="EMBL" id="AON97403.1"/>
    </source>
</evidence>
<dbReference type="GeneID" id="29078405"/>
<proteinExistence type="predicted"/>
<dbReference type="EMBL" id="KX557282">
    <property type="protein sequence ID" value="AON97403.1"/>
    <property type="molecule type" value="Genomic_DNA"/>
</dbReference>
<keyword evidence="2" id="KW-1185">Reference proteome</keyword>
<accession>A0A1C9EHX0</accession>